<proteinExistence type="predicted"/>
<dbReference type="AlphaFoldDB" id="A0A084B7M3"/>
<dbReference type="HOGENOM" id="CLU_2028254_0_0_1"/>
<evidence type="ECO:0000256" key="1">
    <source>
        <dbReference type="SAM" id="MobiDB-lite"/>
    </source>
</evidence>
<reference evidence="2 3" key="1">
    <citation type="journal article" date="2014" name="BMC Genomics">
        <title>Comparative genome sequencing reveals chemotype-specific gene clusters in the toxigenic black mold Stachybotrys.</title>
        <authorList>
            <person name="Semeiks J."/>
            <person name="Borek D."/>
            <person name="Otwinowski Z."/>
            <person name="Grishin N.V."/>
        </authorList>
    </citation>
    <scope>NUCLEOTIDE SEQUENCE [LARGE SCALE GENOMIC DNA]</scope>
    <source>
        <strain evidence="3">CBS 109288 / IBT 7711</strain>
    </source>
</reference>
<feature type="region of interest" description="Disordered" evidence="1">
    <location>
        <begin position="1"/>
        <end position="23"/>
    </location>
</feature>
<dbReference type="Proteomes" id="UP000028045">
    <property type="component" value="Unassembled WGS sequence"/>
</dbReference>
<organism evidence="2 3">
    <name type="scientific">Stachybotrys chartarum (strain CBS 109288 / IBT 7711)</name>
    <name type="common">Toxic black mold</name>
    <name type="synonym">Stilbospora chartarum</name>
    <dbReference type="NCBI Taxonomy" id="1280523"/>
    <lineage>
        <taxon>Eukaryota</taxon>
        <taxon>Fungi</taxon>
        <taxon>Dikarya</taxon>
        <taxon>Ascomycota</taxon>
        <taxon>Pezizomycotina</taxon>
        <taxon>Sordariomycetes</taxon>
        <taxon>Hypocreomycetidae</taxon>
        <taxon>Hypocreales</taxon>
        <taxon>Stachybotryaceae</taxon>
        <taxon>Stachybotrys</taxon>
    </lineage>
</organism>
<dbReference type="Gene3D" id="2.60.40.3960">
    <property type="entry name" value="Velvet domain"/>
    <property type="match status" value="1"/>
</dbReference>
<sequence>MPRASIVRQPPRQPPLNAPMSPQPSVELLVKNSRASAYYYCMATLVDVHGQVIDHGLAGENMPGGVAGRSSEEKTPIIFQFADLEVALVGHFAIRMDMYKMDHTGSSLMAQATTRNFEVRNY</sequence>
<evidence type="ECO:0000313" key="3">
    <source>
        <dbReference type="Proteomes" id="UP000028045"/>
    </source>
</evidence>
<keyword evidence="3" id="KW-1185">Reference proteome</keyword>
<dbReference type="OrthoDB" id="10324133at2759"/>
<gene>
    <name evidence="2" type="ORF">S7711_03711</name>
</gene>
<protein>
    <recommendedName>
        <fullName evidence="4">Velvet domain-containing protein</fullName>
    </recommendedName>
</protein>
<evidence type="ECO:0008006" key="4">
    <source>
        <dbReference type="Google" id="ProtNLM"/>
    </source>
</evidence>
<dbReference type="EMBL" id="KL647833">
    <property type="protein sequence ID" value="KEY73552.1"/>
    <property type="molecule type" value="Genomic_DNA"/>
</dbReference>
<name>A0A084B7M3_STACB</name>
<accession>A0A084B7M3</accession>
<evidence type="ECO:0000313" key="2">
    <source>
        <dbReference type="EMBL" id="KEY73552.1"/>
    </source>
</evidence>
<dbReference type="InterPro" id="IPR038491">
    <property type="entry name" value="Velvet_dom_sf"/>
</dbReference>